<evidence type="ECO:0000313" key="4">
    <source>
        <dbReference type="EMBL" id="POP46616.1"/>
    </source>
</evidence>
<dbReference type="InterPro" id="IPR014795">
    <property type="entry name" value="TacA_1-like"/>
</dbReference>
<dbReference type="PANTHER" id="PTHR35401">
    <property type="entry name" value="COPG FAMILY HELIX-TURN-HELIX PROTEIN-RELATED-RELATED"/>
    <property type="match status" value="1"/>
</dbReference>
<protein>
    <submittedName>
        <fullName evidence="4">DUF1778 domain-containing protein</fullName>
    </submittedName>
</protein>
<keyword evidence="5" id="KW-1185">Reference proteome</keyword>
<sequence>MVKSPTLLIRLLAVSTENREAVMTKATTLAGDVRGMKSARVELKTNPELKALLREAAAAAGLDLSAFILNAALERAENVLDNQRRRQLSAQSWQQLNQLLAEPAAPTLALQELMQRKNNGSNANGK</sequence>
<reference evidence="5 6" key="1">
    <citation type="submission" date="2018-01" db="EMBL/GenBank/DDBJ databases">
        <title>Superficieibacter electus gen. nov., sp. nov., an extended-spectrum beta-lactamase possessing member of the Enterobacteriaceae family, isolated from intensive care unit surfaces.</title>
        <authorList>
            <person name="Potter R.F."/>
            <person name="D'Souza A.W."/>
        </authorList>
    </citation>
    <scope>NUCLEOTIDE SEQUENCE [LARGE SCALE GENOMIC DNA]</scope>
    <source>
        <strain evidence="4 6">BP-1</strain>
        <strain evidence="3 5">BP-2</strain>
    </source>
</reference>
<dbReference type="AlphaFoldDB" id="A0A2P5GM65"/>
<dbReference type="PANTHER" id="PTHR35401:SF2">
    <property type="entry name" value="ABC-TYPE TRANSPORT SYSTEM"/>
    <property type="match status" value="1"/>
</dbReference>
<dbReference type="EMBL" id="PQGD01000014">
    <property type="protein sequence ID" value="POP46616.1"/>
    <property type="molecule type" value="Genomic_DNA"/>
</dbReference>
<gene>
    <name evidence="4" type="ORF">CHU32_17260</name>
    <name evidence="3" type="ORF">CHU33_17160</name>
</gene>
<dbReference type="Proteomes" id="UP000237073">
    <property type="component" value="Unassembled WGS sequence"/>
</dbReference>
<evidence type="ECO:0000313" key="6">
    <source>
        <dbReference type="Proteomes" id="UP000247005"/>
    </source>
</evidence>
<comment type="caution">
    <text evidence="4">The sequence shown here is derived from an EMBL/GenBank/DDBJ whole genome shotgun (WGS) entry which is preliminary data.</text>
</comment>
<comment type="similarity">
    <text evidence="2">Belongs to the TacA antitoxin family.</text>
</comment>
<name>A0A2P5GM65_9ENTR</name>
<evidence type="ECO:0000256" key="2">
    <source>
        <dbReference type="ARBA" id="ARBA00049988"/>
    </source>
</evidence>
<organism evidence="4 6">
    <name type="scientific">Superficieibacter electus</name>
    <dbReference type="NCBI Taxonomy" id="2022662"/>
    <lineage>
        <taxon>Bacteria</taxon>
        <taxon>Pseudomonadati</taxon>
        <taxon>Pseudomonadota</taxon>
        <taxon>Gammaproteobacteria</taxon>
        <taxon>Enterobacterales</taxon>
        <taxon>Enterobacteriaceae</taxon>
        <taxon>Superficieibacter</taxon>
    </lineage>
</organism>
<accession>A0A2P5GM65</accession>
<dbReference type="InterPro" id="IPR010985">
    <property type="entry name" value="Ribbon_hlx_hlx"/>
</dbReference>
<evidence type="ECO:0000313" key="5">
    <source>
        <dbReference type="Proteomes" id="UP000237073"/>
    </source>
</evidence>
<dbReference type="Proteomes" id="UP000247005">
    <property type="component" value="Unassembled WGS sequence"/>
</dbReference>
<evidence type="ECO:0000256" key="1">
    <source>
        <dbReference type="ARBA" id="ARBA00022649"/>
    </source>
</evidence>
<dbReference type="Pfam" id="PF08681">
    <property type="entry name" value="TacA1"/>
    <property type="match status" value="1"/>
</dbReference>
<dbReference type="OrthoDB" id="6506946at2"/>
<evidence type="ECO:0000313" key="3">
    <source>
        <dbReference type="EMBL" id="POP43084.1"/>
    </source>
</evidence>
<proteinExistence type="inferred from homology"/>
<dbReference type="GO" id="GO:0006355">
    <property type="term" value="P:regulation of DNA-templated transcription"/>
    <property type="evidence" value="ECO:0007669"/>
    <property type="project" value="InterPro"/>
</dbReference>
<dbReference type="Gene3D" id="1.20.5.780">
    <property type="entry name" value="Single helix bin"/>
    <property type="match status" value="1"/>
</dbReference>
<keyword evidence="1" id="KW-1277">Toxin-antitoxin system</keyword>
<dbReference type="EMBL" id="PQGE01000016">
    <property type="protein sequence ID" value="POP43084.1"/>
    <property type="molecule type" value="Genomic_DNA"/>
</dbReference>
<dbReference type="SUPFAM" id="SSF47598">
    <property type="entry name" value="Ribbon-helix-helix"/>
    <property type="match status" value="1"/>
</dbReference>